<keyword evidence="3" id="KW-1185">Reference proteome</keyword>
<accession>A0A371G700</accession>
<evidence type="ECO:0000256" key="1">
    <source>
        <dbReference type="SAM" id="MobiDB-lite"/>
    </source>
</evidence>
<comment type="caution">
    <text evidence="2">The sequence shown here is derived from an EMBL/GenBank/DDBJ whole genome shotgun (WGS) entry which is preliminary data.</text>
</comment>
<dbReference type="AlphaFoldDB" id="A0A371G700"/>
<protein>
    <submittedName>
        <fullName evidence="2">Uncharacterized protein</fullName>
    </submittedName>
</protein>
<feature type="non-terminal residue" evidence="2">
    <location>
        <position position="1"/>
    </location>
</feature>
<name>A0A371G700_MUCPR</name>
<dbReference type="EMBL" id="QJKJ01006602">
    <property type="protein sequence ID" value="RDX86123.1"/>
    <property type="molecule type" value="Genomic_DNA"/>
</dbReference>
<feature type="region of interest" description="Disordered" evidence="1">
    <location>
        <begin position="73"/>
        <end position="124"/>
    </location>
</feature>
<organism evidence="2 3">
    <name type="scientific">Mucuna pruriens</name>
    <name type="common">Velvet bean</name>
    <name type="synonym">Dolichos pruriens</name>
    <dbReference type="NCBI Taxonomy" id="157652"/>
    <lineage>
        <taxon>Eukaryota</taxon>
        <taxon>Viridiplantae</taxon>
        <taxon>Streptophyta</taxon>
        <taxon>Embryophyta</taxon>
        <taxon>Tracheophyta</taxon>
        <taxon>Spermatophyta</taxon>
        <taxon>Magnoliopsida</taxon>
        <taxon>eudicotyledons</taxon>
        <taxon>Gunneridae</taxon>
        <taxon>Pentapetalae</taxon>
        <taxon>rosids</taxon>
        <taxon>fabids</taxon>
        <taxon>Fabales</taxon>
        <taxon>Fabaceae</taxon>
        <taxon>Papilionoideae</taxon>
        <taxon>50 kb inversion clade</taxon>
        <taxon>NPAAA clade</taxon>
        <taxon>indigoferoid/millettioid clade</taxon>
        <taxon>Phaseoleae</taxon>
        <taxon>Mucuna</taxon>
    </lineage>
</organism>
<reference evidence="2" key="1">
    <citation type="submission" date="2018-05" db="EMBL/GenBank/DDBJ databases">
        <title>Draft genome of Mucuna pruriens seed.</title>
        <authorList>
            <person name="Nnadi N.E."/>
            <person name="Vos R."/>
            <person name="Hasami M.H."/>
            <person name="Devisetty U.K."/>
            <person name="Aguiy J.C."/>
        </authorList>
    </citation>
    <scope>NUCLEOTIDE SEQUENCE [LARGE SCALE GENOMIC DNA]</scope>
    <source>
        <strain evidence="2">JCA_2017</strain>
    </source>
</reference>
<evidence type="ECO:0000313" key="3">
    <source>
        <dbReference type="Proteomes" id="UP000257109"/>
    </source>
</evidence>
<feature type="compositionally biased region" description="Polar residues" evidence="1">
    <location>
        <begin position="83"/>
        <end position="96"/>
    </location>
</feature>
<dbReference type="Proteomes" id="UP000257109">
    <property type="component" value="Unassembled WGS sequence"/>
</dbReference>
<proteinExistence type="predicted"/>
<gene>
    <name evidence="2" type="ORF">CR513_32589</name>
</gene>
<evidence type="ECO:0000313" key="2">
    <source>
        <dbReference type="EMBL" id="RDX86123.1"/>
    </source>
</evidence>
<sequence>MDRSGRPFFPLHWTRQPAISISVDRKDLERWEDAFISELEKLPLLSSTKIIKGTGYSTHSLLELKKNKALLAAQSSGPAEPQENAQASDEGTSRTPSIIGAQEESTKRPRKHPHLSEAVAEEASHPVGDQRGFVLTDCPIDFSALTTTVDQVLASPSLGQEVERLEMTSACRAIQHYTYNLILARAAEKELGLLES</sequence>